<dbReference type="AlphaFoldDB" id="A0A0E9VF51"/>
<evidence type="ECO:0000313" key="1">
    <source>
        <dbReference type="EMBL" id="JAH76707.1"/>
    </source>
</evidence>
<proteinExistence type="predicted"/>
<reference evidence="1" key="1">
    <citation type="submission" date="2014-11" db="EMBL/GenBank/DDBJ databases">
        <authorList>
            <person name="Amaro Gonzalez C."/>
        </authorList>
    </citation>
    <scope>NUCLEOTIDE SEQUENCE</scope>
</reference>
<organism evidence="1">
    <name type="scientific">Anguilla anguilla</name>
    <name type="common">European freshwater eel</name>
    <name type="synonym">Muraena anguilla</name>
    <dbReference type="NCBI Taxonomy" id="7936"/>
    <lineage>
        <taxon>Eukaryota</taxon>
        <taxon>Metazoa</taxon>
        <taxon>Chordata</taxon>
        <taxon>Craniata</taxon>
        <taxon>Vertebrata</taxon>
        <taxon>Euteleostomi</taxon>
        <taxon>Actinopterygii</taxon>
        <taxon>Neopterygii</taxon>
        <taxon>Teleostei</taxon>
        <taxon>Anguilliformes</taxon>
        <taxon>Anguillidae</taxon>
        <taxon>Anguilla</taxon>
    </lineage>
</organism>
<protein>
    <submittedName>
        <fullName evidence="1">Uncharacterized protein</fullName>
    </submittedName>
</protein>
<dbReference type="EMBL" id="GBXM01031870">
    <property type="protein sequence ID" value="JAH76707.1"/>
    <property type="molecule type" value="Transcribed_RNA"/>
</dbReference>
<name>A0A0E9VF51_ANGAN</name>
<sequence>MAPWLILIALFLLLYGIFPYPLVSLVGQRGYSGASEE</sequence>
<reference evidence="1" key="2">
    <citation type="journal article" date="2015" name="Fish Shellfish Immunol.">
        <title>Early steps in the European eel (Anguilla anguilla)-Vibrio vulnificus interaction in the gills: Role of the RtxA13 toxin.</title>
        <authorList>
            <person name="Callol A."/>
            <person name="Pajuelo D."/>
            <person name="Ebbesson L."/>
            <person name="Teles M."/>
            <person name="MacKenzie S."/>
            <person name="Amaro C."/>
        </authorList>
    </citation>
    <scope>NUCLEOTIDE SEQUENCE</scope>
</reference>
<accession>A0A0E9VF51</accession>